<feature type="transmembrane region" description="Helical" evidence="8">
    <location>
        <begin position="141"/>
        <end position="162"/>
    </location>
</feature>
<dbReference type="HOGENOM" id="CLU_013016_1_0_6"/>
<feature type="transmembrane region" description="Helical" evidence="8">
    <location>
        <begin position="114"/>
        <end position="134"/>
    </location>
</feature>
<evidence type="ECO:0000256" key="8">
    <source>
        <dbReference type="SAM" id="Phobius"/>
    </source>
</evidence>
<dbReference type="Gene3D" id="1.10.3470.10">
    <property type="entry name" value="ABC transporter involved in vitamin B12 uptake, BtuC"/>
    <property type="match status" value="1"/>
</dbReference>
<reference evidence="9 10" key="2">
    <citation type="submission" date="2015-03" db="EMBL/GenBank/DDBJ databases">
        <authorList>
            <person name="Chan K.-G."/>
        </authorList>
    </citation>
    <scope>NUCLEOTIDE SEQUENCE [LARGE SCALE GENOMIC DNA]</scope>
    <source>
        <strain evidence="9 10">RB-25</strain>
    </source>
</reference>
<feature type="transmembrane region" description="Helical" evidence="8">
    <location>
        <begin position="299"/>
        <end position="317"/>
    </location>
</feature>
<dbReference type="GO" id="GO:0033214">
    <property type="term" value="P:siderophore-iron import into cell"/>
    <property type="evidence" value="ECO:0007669"/>
    <property type="project" value="TreeGrafter"/>
</dbReference>
<dbReference type="InterPro" id="IPR000522">
    <property type="entry name" value="ABC_transptr_permease_BtuC"/>
</dbReference>
<keyword evidence="5 8" id="KW-0812">Transmembrane</keyword>
<protein>
    <submittedName>
        <fullName evidence="9">ABC transporter permease</fullName>
    </submittedName>
</protein>
<dbReference type="FunFam" id="1.10.3470.10:FF:000001">
    <property type="entry name" value="Vitamin B12 ABC transporter permease BtuC"/>
    <property type="match status" value="1"/>
</dbReference>
<evidence type="ECO:0000313" key="9">
    <source>
        <dbReference type="EMBL" id="AHG18890.1"/>
    </source>
</evidence>
<dbReference type="NCBIfam" id="NF007760">
    <property type="entry name" value="PRK10441.1"/>
    <property type="match status" value="1"/>
</dbReference>
<evidence type="ECO:0000256" key="7">
    <source>
        <dbReference type="ARBA" id="ARBA00023136"/>
    </source>
</evidence>
<feature type="transmembrane region" description="Helical" evidence="8">
    <location>
        <begin position="27"/>
        <end position="49"/>
    </location>
</feature>
<dbReference type="KEGG" id="sfo:Z042_04175"/>
<evidence type="ECO:0000256" key="6">
    <source>
        <dbReference type="ARBA" id="ARBA00022989"/>
    </source>
</evidence>
<keyword evidence="7 8" id="KW-0472">Membrane</keyword>
<proteinExistence type="inferred from homology"/>
<reference evidence="9 10" key="1">
    <citation type="submission" date="2014-01" db="EMBL/GenBank/DDBJ databases">
        <title>Isolation of Serratia multitudinisentens RB-25 from Ex-Landfill site.</title>
        <authorList>
            <person name="Robson E.H.J."/>
        </authorList>
    </citation>
    <scope>NUCLEOTIDE SEQUENCE [LARGE SCALE GENOMIC DNA]</scope>
    <source>
        <strain evidence="9 10">RB-25</strain>
    </source>
</reference>
<dbReference type="CDD" id="cd06550">
    <property type="entry name" value="TM_ABC_iron-siderophores_like"/>
    <property type="match status" value="1"/>
</dbReference>
<dbReference type="OrthoDB" id="9055647at2"/>
<sequence>MFRLTRNGSATLPTHRERLLLGLSLSFWQRLLGLLFAVAVLLLVVILSLSLGAKSIPFATLLEAFNGQCTGADCVIITEARLPRTLAGILAGVALGLAGALMQTLTRNPLADPGILGVNSGAGFAVVLGITLFGATDVSHYLWFAFAGALFASLLVALVGALGGSQLSPVRLTLAGVALAAVLEGMTSGIALLNPLVFDQLRFWQAGSLDIQNMAVVRTVALPILLGTFITLWLTKALNSLSMGNELAAALGTHLIRTQLLGLLAITLLCGGATAAVGPIAFVGLMMPHIARRLSGSELNWMLPWTLVLTPILLLSADLIGRFLVPGELQVSIVLSLIGAPVLIILVRQRRMFRRGG</sequence>
<evidence type="ECO:0000256" key="2">
    <source>
        <dbReference type="ARBA" id="ARBA00007935"/>
    </source>
</evidence>
<dbReference type="Proteomes" id="UP000019030">
    <property type="component" value="Chromosome"/>
</dbReference>
<feature type="transmembrane region" description="Helical" evidence="8">
    <location>
        <begin position="85"/>
        <end position="102"/>
    </location>
</feature>
<dbReference type="GO" id="GO:0005886">
    <property type="term" value="C:plasma membrane"/>
    <property type="evidence" value="ECO:0007669"/>
    <property type="project" value="UniProtKB-SubCell"/>
</dbReference>
<dbReference type="PANTHER" id="PTHR30472">
    <property type="entry name" value="FERRIC ENTEROBACTIN TRANSPORT SYSTEM PERMEASE PROTEIN"/>
    <property type="match status" value="1"/>
</dbReference>
<evidence type="ECO:0000256" key="5">
    <source>
        <dbReference type="ARBA" id="ARBA00022692"/>
    </source>
</evidence>
<evidence type="ECO:0000256" key="3">
    <source>
        <dbReference type="ARBA" id="ARBA00022448"/>
    </source>
</evidence>
<comment type="subcellular location">
    <subcellularLocation>
        <location evidence="1">Cell membrane</location>
        <topology evidence="1">Multi-pass membrane protein</topology>
    </subcellularLocation>
</comment>
<dbReference type="STRING" id="1441930.Z042_04175"/>
<dbReference type="eggNOG" id="COG0609">
    <property type="taxonomic scope" value="Bacteria"/>
</dbReference>
<organism evidence="9 10">
    <name type="scientific">Chania multitudinisentens RB-25</name>
    <dbReference type="NCBI Taxonomy" id="1441930"/>
    <lineage>
        <taxon>Bacteria</taxon>
        <taxon>Pseudomonadati</taxon>
        <taxon>Pseudomonadota</taxon>
        <taxon>Gammaproteobacteria</taxon>
        <taxon>Enterobacterales</taxon>
        <taxon>Yersiniaceae</taxon>
        <taxon>Chania</taxon>
    </lineage>
</organism>
<keyword evidence="6 8" id="KW-1133">Transmembrane helix</keyword>
<feature type="transmembrane region" description="Helical" evidence="8">
    <location>
        <begin position="215"/>
        <end position="234"/>
    </location>
</feature>
<name>W0LAA1_9GAMM</name>
<dbReference type="GO" id="GO:0022857">
    <property type="term" value="F:transmembrane transporter activity"/>
    <property type="evidence" value="ECO:0007669"/>
    <property type="project" value="InterPro"/>
</dbReference>
<accession>W0LAA1</accession>
<keyword evidence="4" id="KW-1003">Cell membrane</keyword>
<feature type="transmembrane region" description="Helical" evidence="8">
    <location>
        <begin position="329"/>
        <end position="347"/>
    </location>
</feature>
<feature type="transmembrane region" description="Helical" evidence="8">
    <location>
        <begin position="260"/>
        <end position="287"/>
    </location>
</feature>
<dbReference type="RefSeq" id="WP_024913387.1">
    <property type="nucleotide sequence ID" value="NZ_CP007044.2"/>
</dbReference>
<dbReference type="EMBL" id="CP007044">
    <property type="protein sequence ID" value="AHG18890.1"/>
    <property type="molecule type" value="Genomic_DNA"/>
</dbReference>
<dbReference type="Pfam" id="PF01032">
    <property type="entry name" value="FecCD"/>
    <property type="match status" value="1"/>
</dbReference>
<dbReference type="AlphaFoldDB" id="W0LAA1"/>
<keyword evidence="10" id="KW-1185">Reference proteome</keyword>
<dbReference type="PANTHER" id="PTHR30472:SF1">
    <property type="entry name" value="FE(3+) DICITRATE TRANSPORT SYSTEM PERMEASE PROTEIN FECC-RELATED"/>
    <property type="match status" value="1"/>
</dbReference>
<feature type="transmembrane region" description="Helical" evidence="8">
    <location>
        <begin position="174"/>
        <end position="194"/>
    </location>
</feature>
<evidence type="ECO:0000256" key="1">
    <source>
        <dbReference type="ARBA" id="ARBA00004651"/>
    </source>
</evidence>
<dbReference type="SUPFAM" id="SSF81345">
    <property type="entry name" value="ABC transporter involved in vitamin B12 uptake, BtuC"/>
    <property type="match status" value="1"/>
</dbReference>
<dbReference type="PATRIC" id="fig|1441930.4.peg.830"/>
<keyword evidence="3" id="KW-0813">Transport</keyword>
<dbReference type="InterPro" id="IPR037294">
    <property type="entry name" value="ABC_BtuC-like"/>
</dbReference>
<evidence type="ECO:0000256" key="4">
    <source>
        <dbReference type="ARBA" id="ARBA00022475"/>
    </source>
</evidence>
<comment type="similarity">
    <text evidence="2">Belongs to the binding-protein-dependent transport system permease family. FecCD subfamily.</text>
</comment>
<evidence type="ECO:0000313" key="10">
    <source>
        <dbReference type="Proteomes" id="UP000019030"/>
    </source>
</evidence>
<gene>
    <name evidence="9" type="ORF">Z042_04175</name>
</gene>